<proteinExistence type="predicted"/>
<dbReference type="EMBL" id="JACHBW010000009">
    <property type="protein sequence ID" value="MBB6103636.1"/>
    <property type="molecule type" value="Genomic_DNA"/>
</dbReference>
<gene>
    <name evidence="1" type="ORF">F4827_003491</name>
</gene>
<keyword evidence="2" id="KW-1185">Reference proteome</keyword>
<accession>A0A7W9TYA5</accession>
<evidence type="ECO:0000313" key="2">
    <source>
        <dbReference type="Proteomes" id="UP000571554"/>
    </source>
</evidence>
<comment type="caution">
    <text evidence="1">The sequence shown here is derived from an EMBL/GenBank/DDBJ whole genome shotgun (WGS) entry which is preliminary data.</text>
</comment>
<dbReference type="RefSeq" id="WP_183725189.1">
    <property type="nucleotide sequence ID" value="NZ_JACHBW010000009.1"/>
</dbReference>
<organism evidence="1 2">
    <name type="scientific">Paraburkholderia bannensis</name>
    <dbReference type="NCBI Taxonomy" id="765414"/>
    <lineage>
        <taxon>Bacteria</taxon>
        <taxon>Pseudomonadati</taxon>
        <taxon>Pseudomonadota</taxon>
        <taxon>Betaproteobacteria</taxon>
        <taxon>Burkholderiales</taxon>
        <taxon>Burkholderiaceae</taxon>
        <taxon>Paraburkholderia</taxon>
    </lineage>
</organism>
<evidence type="ECO:0000313" key="1">
    <source>
        <dbReference type="EMBL" id="MBB6103636.1"/>
    </source>
</evidence>
<dbReference type="Proteomes" id="UP000571554">
    <property type="component" value="Unassembled WGS sequence"/>
</dbReference>
<dbReference type="AlphaFoldDB" id="A0A7W9TYA5"/>
<name>A0A7W9TYA5_9BURK</name>
<reference evidence="1 2" key="1">
    <citation type="submission" date="2020-08" db="EMBL/GenBank/DDBJ databases">
        <title>Above-ground endophytic microbial communities from plants in different locations in the United States.</title>
        <authorList>
            <person name="Frank C."/>
        </authorList>
    </citation>
    <scope>NUCLEOTIDE SEQUENCE [LARGE SCALE GENOMIC DNA]</scope>
    <source>
        <strain evidence="1 2">WP4_2_2</strain>
    </source>
</reference>
<protein>
    <submittedName>
        <fullName evidence="1">Uncharacterized protein</fullName>
    </submittedName>
</protein>
<sequence length="89" mass="9425">MPRHAGGRRAIVAIAAWVRIRAIDRLNHGVAFGVALALAARHGTLNVNGAPGAASSSRISILPSWHRMGLLINISTQSDRGVIRLSLGR</sequence>